<dbReference type="PANTHER" id="PTHR21366:SF14">
    <property type="entry name" value="GLYOXALASE DOMAIN-CONTAINING PROTEIN 5"/>
    <property type="match status" value="1"/>
</dbReference>
<dbReference type="SUPFAM" id="SSF54593">
    <property type="entry name" value="Glyoxalase/Bleomycin resistance protein/Dihydroxybiphenyl dioxygenase"/>
    <property type="match status" value="1"/>
</dbReference>
<evidence type="ECO:0000313" key="3">
    <source>
        <dbReference type="EMBL" id="TRX94151.1"/>
    </source>
</evidence>
<evidence type="ECO:0000259" key="2">
    <source>
        <dbReference type="PROSITE" id="PS51819"/>
    </source>
</evidence>
<dbReference type="EMBL" id="VFLP01000024">
    <property type="protein sequence ID" value="TRX94151.1"/>
    <property type="molecule type" value="Genomic_DNA"/>
</dbReference>
<organism evidence="3 4">
    <name type="scientific">Xylaria flabelliformis</name>
    <dbReference type="NCBI Taxonomy" id="2512241"/>
    <lineage>
        <taxon>Eukaryota</taxon>
        <taxon>Fungi</taxon>
        <taxon>Dikarya</taxon>
        <taxon>Ascomycota</taxon>
        <taxon>Pezizomycotina</taxon>
        <taxon>Sordariomycetes</taxon>
        <taxon>Xylariomycetidae</taxon>
        <taxon>Xylariales</taxon>
        <taxon>Xylariaceae</taxon>
        <taxon>Xylaria</taxon>
    </lineage>
</organism>
<comment type="caution">
    <text evidence="3">The sequence shown here is derived from an EMBL/GenBank/DDBJ whole genome shotgun (WGS) entry which is preliminary data.</text>
</comment>
<dbReference type="PANTHER" id="PTHR21366">
    <property type="entry name" value="GLYOXALASE FAMILY PROTEIN"/>
    <property type="match status" value="1"/>
</dbReference>
<dbReference type="InterPro" id="IPR004360">
    <property type="entry name" value="Glyas_Fos-R_dOase_dom"/>
</dbReference>
<dbReference type="Pfam" id="PF00903">
    <property type="entry name" value="Glyoxalase"/>
    <property type="match status" value="1"/>
</dbReference>
<accession>A0A553I1T2</accession>
<reference evidence="4" key="1">
    <citation type="submission" date="2019-06" db="EMBL/GenBank/DDBJ databases">
        <title>Draft genome sequence of the griseofulvin-producing fungus Xylaria cubensis strain G536.</title>
        <authorList>
            <person name="Mead M.E."/>
            <person name="Raja H.A."/>
            <person name="Steenwyk J.L."/>
            <person name="Knowles S.L."/>
            <person name="Oberlies N.H."/>
            <person name="Rokas A."/>
        </authorList>
    </citation>
    <scope>NUCLEOTIDE SEQUENCE [LARGE SCALE GENOMIC DNA]</scope>
    <source>
        <strain evidence="4">G536</strain>
    </source>
</reference>
<feature type="domain" description="VOC" evidence="2">
    <location>
        <begin position="15"/>
        <end position="132"/>
    </location>
</feature>
<sequence length="197" mass="22152">MAADSNSNKVLSPKHLAHIVLKTQDVKRLSTFYKEFLGAHANYENQQMSFLTYDDEHHRIAIIEIPGLAAKDPNSAGLDHIAFTYEKVDDLLTAYKQRKALGMLPAWSVNHGPTISIYYMDPDGNRIETQVDTFDTVEETNAYMTGPEFAKNPIGSPVDPEDLIRKLENGTPWSELKKPQDIGARGMETIPWYKGQA</sequence>
<evidence type="ECO:0000313" key="4">
    <source>
        <dbReference type="Proteomes" id="UP000319160"/>
    </source>
</evidence>
<keyword evidence="4" id="KW-1185">Reference proteome</keyword>
<dbReference type="Proteomes" id="UP000319160">
    <property type="component" value="Unassembled WGS sequence"/>
</dbReference>
<proteinExistence type="inferred from homology"/>
<dbReference type="InterPro" id="IPR050383">
    <property type="entry name" value="GlyoxalaseI/FosfomycinResist"/>
</dbReference>
<dbReference type="InterPro" id="IPR037523">
    <property type="entry name" value="VOC_core"/>
</dbReference>
<evidence type="ECO:0000256" key="1">
    <source>
        <dbReference type="ARBA" id="ARBA00010363"/>
    </source>
</evidence>
<protein>
    <recommendedName>
        <fullName evidence="2">VOC domain-containing protein</fullName>
    </recommendedName>
</protein>
<dbReference type="OrthoDB" id="5371818at2759"/>
<dbReference type="InterPro" id="IPR029068">
    <property type="entry name" value="Glyas_Bleomycin-R_OHBP_Dase"/>
</dbReference>
<dbReference type="Gene3D" id="3.10.180.10">
    <property type="entry name" value="2,3-Dihydroxybiphenyl 1,2-Dioxygenase, domain 1"/>
    <property type="match status" value="1"/>
</dbReference>
<dbReference type="PROSITE" id="PS51819">
    <property type="entry name" value="VOC"/>
    <property type="match status" value="1"/>
</dbReference>
<dbReference type="AlphaFoldDB" id="A0A553I1T2"/>
<comment type="similarity">
    <text evidence="1">Belongs to the glyoxalase I family.</text>
</comment>
<name>A0A553I1T2_9PEZI</name>
<gene>
    <name evidence="3" type="ORF">FHL15_004919</name>
</gene>